<evidence type="ECO:0000313" key="3">
    <source>
        <dbReference type="Proteomes" id="UP000533476"/>
    </source>
</evidence>
<feature type="transmembrane region" description="Helical" evidence="1">
    <location>
        <begin position="12"/>
        <end position="31"/>
    </location>
</feature>
<gene>
    <name evidence="2" type="ORF">HIJ39_02260</name>
</gene>
<proteinExistence type="predicted"/>
<sequence>MNQSTLAKRISLLRIAFGIIWGIDATLKWAPAFQKSYLSQVYAAAQGQPAWLAWLFHSAESVIRLDPRFFAIATAVVESLTALGLLLGFARRAGYIAGLVFSLMVWALAEGFGGPYTAGATDIGTGIIYAVVFAALYGLDRAVGPSPWSLDAVIARRWRRWEEVSEPSAARHSEQA</sequence>
<keyword evidence="3" id="KW-1185">Reference proteome</keyword>
<protein>
    <submittedName>
        <fullName evidence="2">DoxX family protein</fullName>
    </submittedName>
</protein>
<dbReference type="AlphaFoldDB" id="A0A7Y0Q0M1"/>
<accession>A0A7Y0Q0M1</accession>
<keyword evidence="1" id="KW-1133">Transmembrane helix</keyword>
<keyword evidence="1" id="KW-0472">Membrane</keyword>
<evidence type="ECO:0000256" key="1">
    <source>
        <dbReference type="SAM" id="Phobius"/>
    </source>
</evidence>
<reference evidence="2 3" key="1">
    <citation type="submission" date="2020-04" db="EMBL/GenBank/DDBJ databases">
        <authorList>
            <person name="Zhang R."/>
            <person name="Schippers A."/>
        </authorList>
    </citation>
    <scope>NUCLEOTIDE SEQUENCE [LARGE SCALE GENOMIC DNA]</scope>
    <source>
        <strain evidence="2 3">DSM 109850</strain>
    </source>
</reference>
<dbReference type="EMBL" id="JABBVZ010000004">
    <property type="protein sequence ID" value="NMP21183.1"/>
    <property type="molecule type" value="Genomic_DNA"/>
</dbReference>
<keyword evidence="1" id="KW-0812">Transmembrane</keyword>
<organism evidence="2 3">
    <name type="scientific">Sulfobacillus harzensis</name>
    <dbReference type="NCBI Taxonomy" id="2729629"/>
    <lineage>
        <taxon>Bacteria</taxon>
        <taxon>Bacillati</taxon>
        <taxon>Bacillota</taxon>
        <taxon>Clostridia</taxon>
        <taxon>Eubacteriales</taxon>
        <taxon>Clostridiales Family XVII. Incertae Sedis</taxon>
        <taxon>Sulfobacillus</taxon>
    </lineage>
</organism>
<dbReference type="Proteomes" id="UP000533476">
    <property type="component" value="Unassembled WGS sequence"/>
</dbReference>
<feature type="transmembrane region" description="Helical" evidence="1">
    <location>
        <begin position="69"/>
        <end position="89"/>
    </location>
</feature>
<name>A0A7Y0Q0M1_9FIRM</name>
<feature type="transmembrane region" description="Helical" evidence="1">
    <location>
        <begin position="120"/>
        <end position="139"/>
    </location>
</feature>
<comment type="caution">
    <text evidence="2">The sequence shown here is derived from an EMBL/GenBank/DDBJ whole genome shotgun (WGS) entry which is preliminary data.</text>
</comment>
<feature type="transmembrane region" description="Helical" evidence="1">
    <location>
        <begin position="95"/>
        <end position="113"/>
    </location>
</feature>
<dbReference type="RefSeq" id="WP_169096253.1">
    <property type="nucleotide sequence ID" value="NZ_JABBVZ010000004.1"/>
</dbReference>
<evidence type="ECO:0000313" key="2">
    <source>
        <dbReference type="EMBL" id="NMP21183.1"/>
    </source>
</evidence>